<name>A0A6J5MPH8_9CAUD</name>
<gene>
    <name evidence="2" type="ORF">UFOVP325_26</name>
    <name evidence="3" type="ORF">UFOVP430_21</name>
</gene>
<accession>A0A6J5MPH8</accession>
<sequence length="100" mass="11488">MIRTTNYETPNLISQRLDFTGSNFTGYNRADGSYVIYSYNTKIAEVSPEGIVWISTRTYSNTTARHLSHVKSALYSRDVVWSYNLDHAKTTTKWRDLVGN</sequence>
<reference evidence="3" key="1">
    <citation type="submission" date="2020-04" db="EMBL/GenBank/DDBJ databases">
        <authorList>
            <person name="Chiriac C."/>
            <person name="Salcher M."/>
            <person name="Ghai R."/>
            <person name="Kavagutti S V."/>
        </authorList>
    </citation>
    <scope>NUCLEOTIDE SEQUENCE</scope>
</reference>
<dbReference type="EMBL" id="LR796338">
    <property type="protein sequence ID" value="CAB4137264.1"/>
    <property type="molecule type" value="Genomic_DNA"/>
</dbReference>
<feature type="domain" description="DUF8033" evidence="1">
    <location>
        <begin position="13"/>
        <end position="70"/>
    </location>
</feature>
<evidence type="ECO:0000259" key="1">
    <source>
        <dbReference type="Pfam" id="PF26096"/>
    </source>
</evidence>
<proteinExistence type="predicted"/>
<organism evidence="3">
    <name type="scientific">uncultured Caudovirales phage</name>
    <dbReference type="NCBI Taxonomy" id="2100421"/>
    <lineage>
        <taxon>Viruses</taxon>
        <taxon>Duplodnaviria</taxon>
        <taxon>Heunggongvirae</taxon>
        <taxon>Uroviricota</taxon>
        <taxon>Caudoviricetes</taxon>
        <taxon>Peduoviridae</taxon>
        <taxon>Maltschvirus</taxon>
        <taxon>Maltschvirus maltsch</taxon>
    </lineage>
</organism>
<dbReference type="Pfam" id="PF26096">
    <property type="entry name" value="DUF8033"/>
    <property type="match status" value="1"/>
</dbReference>
<dbReference type="InterPro" id="IPR058346">
    <property type="entry name" value="DUF8033"/>
</dbReference>
<evidence type="ECO:0000313" key="3">
    <source>
        <dbReference type="EMBL" id="CAB4147313.1"/>
    </source>
</evidence>
<evidence type="ECO:0000313" key="2">
    <source>
        <dbReference type="EMBL" id="CAB4137264.1"/>
    </source>
</evidence>
<protein>
    <recommendedName>
        <fullName evidence="1">DUF8033 domain-containing protein</fullName>
    </recommendedName>
</protein>
<dbReference type="EMBL" id="LR796481">
    <property type="protein sequence ID" value="CAB4147313.1"/>
    <property type="molecule type" value="Genomic_DNA"/>
</dbReference>